<protein>
    <submittedName>
        <fullName evidence="1">Uncharacterized protein</fullName>
    </submittedName>
</protein>
<proteinExistence type="predicted"/>
<name>A0ABX1DM99_9HYPH</name>
<dbReference type="RefSeq" id="WP_138783467.1">
    <property type="nucleotide sequence ID" value="NZ_JBHEEQ010000008.1"/>
</dbReference>
<organism evidence="1 2">
    <name type="scientific">Brucella haematophila</name>
    <dbReference type="NCBI Taxonomy" id="419474"/>
    <lineage>
        <taxon>Bacteria</taxon>
        <taxon>Pseudomonadati</taxon>
        <taxon>Pseudomonadota</taxon>
        <taxon>Alphaproteobacteria</taxon>
        <taxon>Hyphomicrobiales</taxon>
        <taxon>Brucellaceae</taxon>
        <taxon>Brucella/Ochrobactrum group</taxon>
        <taxon>Brucella</taxon>
    </lineage>
</organism>
<keyword evidence="2" id="KW-1185">Reference proteome</keyword>
<evidence type="ECO:0000313" key="1">
    <source>
        <dbReference type="EMBL" id="NKC04059.1"/>
    </source>
</evidence>
<reference evidence="1 2" key="1">
    <citation type="submission" date="2020-03" db="EMBL/GenBank/DDBJ databases">
        <title>Whole genome sequencing of clinical and environmental type strains of Ochrobactrum.</title>
        <authorList>
            <person name="Dharne M."/>
        </authorList>
    </citation>
    <scope>NUCLEOTIDE SEQUENCE [LARGE SCALE GENOMIC DNA]</scope>
    <source>
        <strain evidence="1 2">CIP 109452</strain>
    </source>
</reference>
<dbReference type="EMBL" id="JAAVLN010000002">
    <property type="protein sequence ID" value="NKC04059.1"/>
    <property type="molecule type" value="Genomic_DNA"/>
</dbReference>
<sequence length="89" mass="10073">MTIRIHNFTPARSGAGNTLAWFDAEFPNGMKIQRLKLVQTRNGYRIYGPRDHLGQLISMPIPLADKIAELVLPYWKAVVSNAEHRRTAA</sequence>
<gene>
    <name evidence="1" type="ORF">HED55_14875</name>
</gene>
<accession>A0ABX1DM99</accession>
<evidence type="ECO:0000313" key="2">
    <source>
        <dbReference type="Proteomes" id="UP000704467"/>
    </source>
</evidence>
<dbReference type="Proteomes" id="UP000704467">
    <property type="component" value="Unassembled WGS sequence"/>
</dbReference>
<comment type="caution">
    <text evidence="1">The sequence shown here is derived from an EMBL/GenBank/DDBJ whole genome shotgun (WGS) entry which is preliminary data.</text>
</comment>